<dbReference type="PROSITE" id="PS51462">
    <property type="entry name" value="NUDIX"/>
    <property type="match status" value="1"/>
</dbReference>
<comment type="cofactor">
    <cofactor evidence="1">
        <name>Mn(2+)</name>
        <dbReference type="ChEBI" id="CHEBI:29035"/>
    </cofactor>
</comment>
<dbReference type="EMBL" id="JAAAHY010000528">
    <property type="protein sequence ID" value="KAF9962772.1"/>
    <property type="molecule type" value="Genomic_DNA"/>
</dbReference>
<keyword evidence="7" id="KW-0464">Manganese</keyword>
<accession>A0A9P6J709</accession>
<keyword evidence="5" id="KW-0378">Hydrolase</keyword>
<comment type="caution">
    <text evidence="9">The sequence shown here is derived from an EMBL/GenBank/DDBJ whole genome shotgun (WGS) entry which is preliminary data.</text>
</comment>
<dbReference type="Pfam" id="PF00293">
    <property type="entry name" value="NUDIX"/>
    <property type="match status" value="1"/>
</dbReference>
<sequence>MPFSQASLQALKNLQDHPRPIDNYEAKKRSAVLVTLLPNEQGELEVLLTVRSSTLRTNAGDSAFPGGKLDPEDVDLCATAKREAFEEVRLPPSASEVIATLSPVLSRHMQVVTPIVAYCPTMTTADLKTLYPNPGEVAAIFTAPLATFLSPSPSDYAHFDMQWAFSNHRVHRFERCGVSNHLLGEIDESATPQNPYAVGGDRRQEHMDRAATGWPVYGMTAGVLIEVARIAYQREPDFEIYAPGQVIDDLAMAQWYNQTHGLRASL</sequence>
<evidence type="ECO:0000256" key="2">
    <source>
        <dbReference type="ARBA" id="ARBA00001946"/>
    </source>
</evidence>
<dbReference type="GO" id="GO:0015938">
    <property type="term" value="P:coenzyme A catabolic process"/>
    <property type="evidence" value="ECO:0007669"/>
    <property type="project" value="TreeGrafter"/>
</dbReference>
<dbReference type="InterPro" id="IPR045121">
    <property type="entry name" value="CoAse"/>
</dbReference>
<protein>
    <recommendedName>
        <fullName evidence="8">Nudix hydrolase domain-containing protein</fullName>
    </recommendedName>
</protein>
<dbReference type="InterPro" id="IPR000086">
    <property type="entry name" value="NUDIX_hydrolase_dom"/>
</dbReference>
<dbReference type="GO" id="GO:0010945">
    <property type="term" value="F:coenzyme A diphosphatase activity"/>
    <property type="evidence" value="ECO:0007669"/>
    <property type="project" value="InterPro"/>
</dbReference>
<dbReference type="Proteomes" id="UP000738359">
    <property type="component" value="Unassembled WGS sequence"/>
</dbReference>
<dbReference type="InterPro" id="IPR015797">
    <property type="entry name" value="NUDIX_hydrolase-like_dom_sf"/>
</dbReference>
<comment type="similarity">
    <text evidence="3">Belongs to the Nudix hydrolase family. PCD1 subfamily.</text>
</comment>
<organism evidence="9 10">
    <name type="scientific">Mortierella alpina</name>
    <name type="common">Oleaginous fungus</name>
    <name type="synonym">Mortierella renispora</name>
    <dbReference type="NCBI Taxonomy" id="64518"/>
    <lineage>
        <taxon>Eukaryota</taxon>
        <taxon>Fungi</taxon>
        <taxon>Fungi incertae sedis</taxon>
        <taxon>Mucoromycota</taxon>
        <taxon>Mortierellomycotina</taxon>
        <taxon>Mortierellomycetes</taxon>
        <taxon>Mortierellales</taxon>
        <taxon>Mortierellaceae</taxon>
        <taxon>Mortierella</taxon>
    </lineage>
</organism>
<evidence type="ECO:0000256" key="7">
    <source>
        <dbReference type="ARBA" id="ARBA00023211"/>
    </source>
</evidence>
<dbReference type="InterPro" id="IPR000059">
    <property type="entry name" value="NUDIX_hydrolase_NudL_CS"/>
</dbReference>
<dbReference type="GO" id="GO:0000287">
    <property type="term" value="F:magnesium ion binding"/>
    <property type="evidence" value="ECO:0007669"/>
    <property type="project" value="InterPro"/>
</dbReference>
<dbReference type="CDD" id="cd03426">
    <property type="entry name" value="NUDIX_CoAse_Nudt7"/>
    <property type="match status" value="1"/>
</dbReference>
<evidence type="ECO:0000256" key="4">
    <source>
        <dbReference type="ARBA" id="ARBA00022723"/>
    </source>
</evidence>
<keyword evidence="6" id="KW-0460">Magnesium</keyword>
<evidence type="ECO:0000313" key="9">
    <source>
        <dbReference type="EMBL" id="KAF9962772.1"/>
    </source>
</evidence>
<evidence type="ECO:0000313" key="10">
    <source>
        <dbReference type="Proteomes" id="UP000738359"/>
    </source>
</evidence>
<dbReference type="OrthoDB" id="10260614at2759"/>
<evidence type="ECO:0000256" key="3">
    <source>
        <dbReference type="ARBA" id="ARBA00006506"/>
    </source>
</evidence>
<comment type="cofactor">
    <cofactor evidence="2">
        <name>Mg(2+)</name>
        <dbReference type="ChEBI" id="CHEBI:18420"/>
    </cofactor>
</comment>
<evidence type="ECO:0000256" key="5">
    <source>
        <dbReference type="ARBA" id="ARBA00022801"/>
    </source>
</evidence>
<keyword evidence="4" id="KW-0479">Metal-binding</keyword>
<evidence type="ECO:0000256" key="1">
    <source>
        <dbReference type="ARBA" id="ARBA00001936"/>
    </source>
</evidence>
<reference evidence="9" key="1">
    <citation type="journal article" date="2020" name="Fungal Divers.">
        <title>Resolving the Mortierellaceae phylogeny through synthesis of multi-gene phylogenetics and phylogenomics.</title>
        <authorList>
            <person name="Vandepol N."/>
            <person name="Liber J."/>
            <person name="Desiro A."/>
            <person name="Na H."/>
            <person name="Kennedy M."/>
            <person name="Barry K."/>
            <person name="Grigoriev I.V."/>
            <person name="Miller A.N."/>
            <person name="O'Donnell K."/>
            <person name="Stajich J.E."/>
            <person name="Bonito G."/>
        </authorList>
    </citation>
    <scope>NUCLEOTIDE SEQUENCE</scope>
    <source>
        <strain evidence="9">CK1249</strain>
    </source>
</reference>
<dbReference type="PANTHER" id="PTHR12992:SF24">
    <property type="entry name" value="PEROXISOMAL COENZYME A DIPHOSPHATASE NUDT7"/>
    <property type="match status" value="1"/>
</dbReference>
<proteinExistence type="inferred from homology"/>
<dbReference type="PANTHER" id="PTHR12992">
    <property type="entry name" value="NUDIX HYDROLASE"/>
    <property type="match status" value="1"/>
</dbReference>
<dbReference type="GO" id="GO:0030145">
    <property type="term" value="F:manganese ion binding"/>
    <property type="evidence" value="ECO:0007669"/>
    <property type="project" value="InterPro"/>
</dbReference>
<dbReference type="GO" id="GO:0009132">
    <property type="term" value="P:nucleoside diphosphate metabolic process"/>
    <property type="evidence" value="ECO:0007669"/>
    <property type="project" value="InterPro"/>
</dbReference>
<keyword evidence="10" id="KW-1185">Reference proteome</keyword>
<name>A0A9P6J709_MORAP</name>
<dbReference type="SUPFAM" id="SSF55811">
    <property type="entry name" value="Nudix"/>
    <property type="match status" value="1"/>
</dbReference>
<dbReference type="PROSITE" id="PS01293">
    <property type="entry name" value="NUDIX_COA"/>
    <property type="match status" value="1"/>
</dbReference>
<dbReference type="Gene3D" id="3.90.79.10">
    <property type="entry name" value="Nucleoside Triphosphate Pyrophosphohydrolase"/>
    <property type="match status" value="1"/>
</dbReference>
<gene>
    <name evidence="9" type="ORF">BGZ70_007894</name>
</gene>
<evidence type="ECO:0000259" key="8">
    <source>
        <dbReference type="PROSITE" id="PS51462"/>
    </source>
</evidence>
<dbReference type="AlphaFoldDB" id="A0A9P6J709"/>
<evidence type="ECO:0000256" key="6">
    <source>
        <dbReference type="ARBA" id="ARBA00022842"/>
    </source>
</evidence>
<feature type="domain" description="Nudix hydrolase" evidence="8">
    <location>
        <begin position="27"/>
        <end position="166"/>
    </location>
</feature>